<keyword evidence="1 9" id="KW-1003">Cell membrane</keyword>
<comment type="catalytic activity">
    <reaction evidence="8 9">
        <text>GTP + H2O = GDP + phosphate + H(+)</text>
        <dbReference type="Rhea" id="RHEA:19669"/>
        <dbReference type="ChEBI" id="CHEBI:15377"/>
        <dbReference type="ChEBI" id="CHEBI:15378"/>
        <dbReference type="ChEBI" id="CHEBI:37565"/>
        <dbReference type="ChEBI" id="CHEBI:43474"/>
        <dbReference type="ChEBI" id="CHEBI:58189"/>
        <dbReference type="EC" id="3.6.5.4"/>
    </reaction>
</comment>
<keyword evidence="4 9" id="KW-0378">Hydrolase</keyword>
<dbReference type="NCBIfam" id="TIGR00064">
    <property type="entry name" value="ftsY"/>
    <property type="match status" value="1"/>
</dbReference>
<feature type="domain" description="SRP54-type proteins GTP-binding" evidence="11">
    <location>
        <begin position="649"/>
        <end position="662"/>
    </location>
</feature>
<dbReference type="EC" id="3.6.5.4" evidence="9"/>
<dbReference type="InterPro" id="IPR036225">
    <property type="entry name" value="SRP/SRP_N"/>
</dbReference>
<dbReference type="InterPro" id="IPR013822">
    <property type="entry name" value="Signal_recog_particl_SRP54_hlx"/>
</dbReference>
<dbReference type="Pfam" id="PF00448">
    <property type="entry name" value="SRP54"/>
    <property type="match status" value="1"/>
</dbReference>
<evidence type="ECO:0000256" key="6">
    <source>
        <dbReference type="ARBA" id="ARBA00023136"/>
    </source>
</evidence>
<evidence type="ECO:0000256" key="3">
    <source>
        <dbReference type="ARBA" id="ARBA00022741"/>
    </source>
</evidence>
<keyword evidence="13" id="KW-1185">Reference proteome</keyword>
<evidence type="ECO:0000256" key="8">
    <source>
        <dbReference type="ARBA" id="ARBA00048027"/>
    </source>
</evidence>
<dbReference type="Gene3D" id="3.40.50.300">
    <property type="entry name" value="P-loop containing nucleotide triphosphate hydrolases"/>
    <property type="match status" value="1"/>
</dbReference>
<comment type="similarity">
    <text evidence="9">Belongs to the GTP-binding SRP family. FtsY subfamily.</text>
</comment>
<dbReference type="InterPro" id="IPR027417">
    <property type="entry name" value="P-loop_NTPase"/>
</dbReference>
<feature type="region of interest" description="Disordered" evidence="10">
    <location>
        <begin position="284"/>
        <end position="306"/>
    </location>
</feature>
<dbReference type="Pfam" id="PF02881">
    <property type="entry name" value="SRP54_N"/>
    <property type="match status" value="1"/>
</dbReference>
<feature type="binding site" evidence="9">
    <location>
        <begin position="482"/>
        <end position="489"/>
    </location>
    <ligand>
        <name>GTP</name>
        <dbReference type="ChEBI" id="CHEBI:37565"/>
    </ligand>
</feature>
<feature type="compositionally biased region" description="Basic and acidic residues" evidence="10">
    <location>
        <begin position="37"/>
        <end position="58"/>
    </location>
</feature>
<evidence type="ECO:0000259" key="11">
    <source>
        <dbReference type="PROSITE" id="PS00300"/>
    </source>
</evidence>
<sequence length="682" mass="76714">MTKKSKFMSWLGFGKSDKKEAEQKAAADKQQVLAQEEAQKLEQAEADRLKAEAETERLEQERIAAEKIEATRLEQEKLAQEQAEAERLKAEAETERLEQERQRAENAEKIAIEQANAELLAKQQADAEAQRQEHAQRLADQEKEMRLEQERLAAEKVEAERLEQIRLEKQDEAIKAEKLAIEQANAELLAKEQADAEAQRQEQAKRLAEQEAQMLLEQECIAAEKAENERLEQVRIAAEKAENERLEQERLVAEKAENERLEQERIAAEKAENERLEQERLAAEKAENERLEQERITAEKAENERLEQERIAAEKAENERLEQERIAAEKAENERLEQERITAEKAENERLEQERITAELAIEEAKKAEKPKKEGFFSRLKKGLLKTRVNIGSGFASIFSGKKIDDELFEDLETQLLTADLGVDTTMKLIDSLTDAANRKQLKDGDALYELMKQEMAAMLKTAEQPLVISEDKKPFVILMVGVNGVGKTTTIGKMAKQFQNEGKSVMLAAGDTFRAAAVEQLQVWGERNSIPVIAQHTGADSASVVFDAFQAAKARNIDVLIADTAGRLQNKDNLMQELEKIARVMKKIDPDAPHEVMLTIDAGTGQNAISQVNLFNQCVGLTGITLSKLDGTAKGGVIFAVADKFNIPIRYIGVGEGIDDLRAFKSDDFIDALFSQDEDDV</sequence>
<feature type="region of interest" description="Disordered" evidence="10">
    <location>
        <begin position="76"/>
        <end position="104"/>
    </location>
</feature>
<dbReference type="CDD" id="cd17874">
    <property type="entry name" value="FtsY"/>
    <property type="match status" value="1"/>
</dbReference>
<organism evidence="12 13">
    <name type="scientific">Pseudoalteromonas distincta</name>
    <dbReference type="NCBI Taxonomy" id="77608"/>
    <lineage>
        <taxon>Bacteria</taxon>
        <taxon>Pseudomonadati</taxon>
        <taxon>Pseudomonadota</taxon>
        <taxon>Gammaproteobacteria</taxon>
        <taxon>Alteromonadales</taxon>
        <taxon>Pseudoalteromonadaceae</taxon>
        <taxon>Pseudoalteromonas</taxon>
    </lineage>
</organism>
<comment type="function">
    <text evidence="9">Involved in targeting and insertion of nascent membrane proteins into the cytoplasmic membrane. Acts as a receptor for the complex formed by the signal recognition particle (SRP) and the ribosome-nascent chain (RNC). Interaction with SRP-RNC leads to the transfer of the RNC complex to the Sec translocase for insertion into the membrane, the hydrolysis of GTP by both Ffh and FtsY, and the dissociation of the SRP-FtsY complex into the individual components.</text>
</comment>
<dbReference type="RefSeq" id="WP_082007362.1">
    <property type="nucleotide sequence ID" value="NZ_JASGWX010000009.1"/>
</dbReference>
<comment type="subunit">
    <text evidence="9">Part of the signal recognition particle protein translocation system, which is composed of SRP and FtsY. SRP is a ribonucleoprotein composed of Ffh and a 4.5S RNA molecule.</text>
</comment>
<dbReference type="InterPro" id="IPR000897">
    <property type="entry name" value="SRP54_GTPase_dom"/>
</dbReference>
<dbReference type="InterPro" id="IPR042101">
    <property type="entry name" value="SRP54_N_sf"/>
</dbReference>
<dbReference type="InterPro" id="IPR003593">
    <property type="entry name" value="AAA+_ATPase"/>
</dbReference>
<dbReference type="HAMAP" id="MF_00920">
    <property type="entry name" value="FtsY"/>
    <property type="match status" value="1"/>
</dbReference>
<accession>A0ABT9GGC7</accession>
<dbReference type="InterPro" id="IPR004390">
    <property type="entry name" value="SR_rcpt_FtsY"/>
</dbReference>
<dbReference type="SUPFAM" id="SSF52540">
    <property type="entry name" value="P-loop containing nucleoside triphosphate hydrolases"/>
    <property type="match status" value="1"/>
</dbReference>
<dbReference type="SMART" id="SM00962">
    <property type="entry name" value="SRP54"/>
    <property type="match status" value="1"/>
</dbReference>
<comment type="caution">
    <text evidence="12">The sequence shown here is derived from an EMBL/GenBank/DDBJ whole genome shotgun (WGS) entry which is preliminary data.</text>
</comment>
<dbReference type="PANTHER" id="PTHR43134">
    <property type="entry name" value="SIGNAL RECOGNITION PARTICLE RECEPTOR SUBUNIT ALPHA"/>
    <property type="match status" value="1"/>
</dbReference>
<dbReference type="SMART" id="SM00963">
    <property type="entry name" value="SRP54_N"/>
    <property type="match status" value="1"/>
</dbReference>
<dbReference type="PROSITE" id="PS00300">
    <property type="entry name" value="SRP54"/>
    <property type="match status" value="1"/>
</dbReference>
<dbReference type="SMART" id="SM00382">
    <property type="entry name" value="AAA"/>
    <property type="match status" value="1"/>
</dbReference>
<evidence type="ECO:0000313" key="12">
    <source>
        <dbReference type="EMBL" id="MDP4484813.1"/>
    </source>
</evidence>
<dbReference type="Proteomes" id="UP001242314">
    <property type="component" value="Unassembled WGS sequence"/>
</dbReference>
<keyword evidence="6 9" id="KW-0472">Membrane</keyword>
<keyword evidence="7 9" id="KW-0675">Receptor</keyword>
<keyword evidence="3 9" id="KW-0547">Nucleotide-binding</keyword>
<feature type="region of interest" description="Disordered" evidence="10">
    <location>
        <begin position="1"/>
        <end position="58"/>
    </location>
</feature>
<proteinExistence type="inferred from homology"/>
<dbReference type="PANTHER" id="PTHR43134:SF1">
    <property type="entry name" value="SIGNAL RECOGNITION PARTICLE RECEPTOR SUBUNIT ALPHA"/>
    <property type="match status" value="1"/>
</dbReference>
<evidence type="ECO:0000256" key="5">
    <source>
        <dbReference type="ARBA" id="ARBA00023134"/>
    </source>
</evidence>
<evidence type="ECO:0000256" key="4">
    <source>
        <dbReference type="ARBA" id="ARBA00022801"/>
    </source>
</evidence>
<evidence type="ECO:0000256" key="2">
    <source>
        <dbReference type="ARBA" id="ARBA00022490"/>
    </source>
</evidence>
<feature type="binding site" evidence="9">
    <location>
        <begin position="564"/>
        <end position="568"/>
    </location>
    <ligand>
        <name>GTP</name>
        <dbReference type="ChEBI" id="CHEBI:37565"/>
    </ligand>
</feature>
<reference evidence="12 13" key="1">
    <citation type="submission" date="2023-04" db="EMBL/GenBank/DDBJ databases">
        <title>Novel Pseudoalteromonas species isolated from Pacific coral.</title>
        <authorList>
            <person name="Videau P."/>
            <person name="Shlafstein M.D."/>
            <person name="Oline D.K."/>
            <person name="Strangman W.K."/>
            <person name="Hahnke R.L."/>
            <person name="Saw J.H."/>
            <person name="Ushijima B."/>
        </authorList>
    </citation>
    <scope>NUCLEOTIDE SEQUENCE [LARGE SCALE GENOMIC DNA]</scope>
    <source>
        <strain evidence="12 13">LMG 14908</strain>
    </source>
</reference>
<gene>
    <name evidence="9 12" type="primary">ftsY</name>
    <name evidence="12" type="ORF">QDH73_12395</name>
</gene>
<evidence type="ECO:0000256" key="7">
    <source>
        <dbReference type="ARBA" id="ARBA00023170"/>
    </source>
</evidence>
<comment type="subcellular location">
    <subcellularLocation>
        <location evidence="9">Cell membrane</location>
        <topology evidence="9">Peripheral membrane protein</topology>
        <orientation evidence="9">Cytoplasmic side</orientation>
    </subcellularLocation>
    <subcellularLocation>
        <location evidence="9">Cytoplasm</location>
    </subcellularLocation>
</comment>
<evidence type="ECO:0000256" key="10">
    <source>
        <dbReference type="SAM" id="MobiDB-lite"/>
    </source>
</evidence>
<evidence type="ECO:0000256" key="9">
    <source>
        <dbReference type="HAMAP-Rule" id="MF_00920"/>
    </source>
</evidence>
<feature type="binding site" evidence="9">
    <location>
        <begin position="628"/>
        <end position="631"/>
    </location>
    <ligand>
        <name>GTP</name>
        <dbReference type="ChEBI" id="CHEBI:37565"/>
    </ligand>
</feature>
<evidence type="ECO:0000256" key="1">
    <source>
        <dbReference type="ARBA" id="ARBA00022475"/>
    </source>
</evidence>
<feature type="compositionally biased region" description="Basic and acidic residues" evidence="10">
    <location>
        <begin position="15"/>
        <end position="27"/>
    </location>
</feature>
<dbReference type="EMBL" id="JASGWX010000009">
    <property type="protein sequence ID" value="MDP4484813.1"/>
    <property type="molecule type" value="Genomic_DNA"/>
</dbReference>
<dbReference type="Gene3D" id="1.20.120.140">
    <property type="entry name" value="Signal recognition particle SRP54, nucleotide-binding domain"/>
    <property type="match status" value="1"/>
</dbReference>
<keyword evidence="5 9" id="KW-0342">GTP-binding</keyword>
<name>A0ABT9GGC7_9GAMM</name>
<protein>
    <recommendedName>
        <fullName evidence="9">Signal recognition particle receptor FtsY</fullName>
        <shortName evidence="9">SRP receptor</shortName>
        <ecNumber evidence="9">3.6.5.4</ecNumber>
    </recommendedName>
</protein>
<evidence type="ECO:0000313" key="13">
    <source>
        <dbReference type="Proteomes" id="UP001242314"/>
    </source>
</evidence>
<dbReference type="SUPFAM" id="SSF47364">
    <property type="entry name" value="Domain of the SRP/SRP receptor G-proteins"/>
    <property type="match status" value="1"/>
</dbReference>
<keyword evidence="2 9" id="KW-0963">Cytoplasm</keyword>